<evidence type="ECO:0008006" key="2">
    <source>
        <dbReference type="Google" id="ProtNLM"/>
    </source>
</evidence>
<evidence type="ECO:0000313" key="1">
    <source>
        <dbReference type="EMBL" id="CAB4155154.1"/>
    </source>
</evidence>
<dbReference type="EMBL" id="LR796624">
    <property type="protein sequence ID" value="CAB4155154.1"/>
    <property type="molecule type" value="Genomic_DNA"/>
</dbReference>
<reference evidence="1" key="1">
    <citation type="submission" date="2020-04" db="EMBL/GenBank/DDBJ databases">
        <authorList>
            <person name="Chiriac C."/>
            <person name="Salcher M."/>
            <person name="Ghai R."/>
            <person name="Kavagutti S V."/>
        </authorList>
    </citation>
    <scope>NUCLEOTIDE SEQUENCE</scope>
</reference>
<name>A0A6J5NIE6_9CAUD</name>
<gene>
    <name evidence="1" type="ORF">UFOVP649_82</name>
</gene>
<accession>A0A6J5NIE6</accession>
<protein>
    <recommendedName>
        <fullName evidence="2">Ribbon-helix-helix protein CopG domain-containing protein</fullName>
    </recommendedName>
</protein>
<organism evidence="1">
    <name type="scientific">uncultured Caudovirales phage</name>
    <dbReference type="NCBI Taxonomy" id="2100421"/>
    <lineage>
        <taxon>Viruses</taxon>
        <taxon>Duplodnaviria</taxon>
        <taxon>Heunggongvirae</taxon>
        <taxon>Uroviricota</taxon>
        <taxon>Caudoviricetes</taxon>
        <taxon>Peduoviridae</taxon>
        <taxon>Maltschvirus</taxon>
        <taxon>Maltschvirus maltsch</taxon>
    </lineage>
</organism>
<proteinExistence type="predicted"/>
<sequence length="83" mass="9359">MKKNYHDEPKTKRHVTLTQTASDHLDAIAKETSLSRSEALERLIRSCSVWEAGFLLSDDAWLCCIDHTNDSLQSNIAAQNETV</sequence>